<protein>
    <recommendedName>
        <fullName evidence="4">Secreted protein</fullName>
    </recommendedName>
</protein>
<dbReference type="Proteomes" id="UP001278500">
    <property type="component" value="Unassembled WGS sequence"/>
</dbReference>
<reference evidence="2" key="1">
    <citation type="journal article" date="2023" name="Mol. Phylogenet. Evol.">
        <title>Genome-scale phylogeny and comparative genomics of the fungal order Sordariales.</title>
        <authorList>
            <person name="Hensen N."/>
            <person name="Bonometti L."/>
            <person name="Westerberg I."/>
            <person name="Brannstrom I.O."/>
            <person name="Guillou S."/>
            <person name="Cros-Aarteil S."/>
            <person name="Calhoun S."/>
            <person name="Haridas S."/>
            <person name="Kuo A."/>
            <person name="Mondo S."/>
            <person name="Pangilinan J."/>
            <person name="Riley R."/>
            <person name="LaButti K."/>
            <person name="Andreopoulos B."/>
            <person name="Lipzen A."/>
            <person name="Chen C."/>
            <person name="Yan M."/>
            <person name="Daum C."/>
            <person name="Ng V."/>
            <person name="Clum A."/>
            <person name="Steindorff A."/>
            <person name="Ohm R.A."/>
            <person name="Martin F."/>
            <person name="Silar P."/>
            <person name="Natvig D.O."/>
            <person name="Lalanne C."/>
            <person name="Gautier V."/>
            <person name="Ament-Velasquez S.L."/>
            <person name="Kruys A."/>
            <person name="Hutchinson M.I."/>
            <person name="Powell A.J."/>
            <person name="Barry K."/>
            <person name="Miller A.N."/>
            <person name="Grigoriev I.V."/>
            <person name="Debuchy R."/>
            <person name="Gladieux P."/>
            <person name="Hiltunen Thoren M."/>
            <person name="Johannesson H."/>
        </authorList>
    </citation>
    <scope>NUCLEOTIDE SEQUENCE</scope>
    <source>
        <strain evidence="2">CBS 560.94</strain>
    </source>
</reference>
<feature type="chain" id="PRO_5042247766" description="Secreted protein" evidence="1">
    <location>
        <begin position="26"/>
        <end position="181"/>
    </location>
</feature>
<comment type="caution">
    <text evidence="2">The sequence shown here is derived from an EMBL/GenBank/DDBJ whole genome shotgun (WGS) entry which is preliminary data.</text>
</comment>
<evidence type="ECO:0000313" key="2">
    <source>
        <dbReference type="EMBL" id="KAK3348441.1"/>
    </source>
</evidence>
<evidence type="ECO:0000313" key="3">
    <source>
        <dbReference type="Proteomes" id="UP001278500"/>
    </source>
</evidence>
<dbReference type="GeneID" id="87862706"/>
<dbReference type="RefSeq" id="XP_062683523.1">
    <property type="nucleotide sequence ID" value="XM_062825552.1"/>
</dbReference>
<keyword evidence="1" id="KW-0732">Signal</keyword>
<proteinExistence type="predicted"/>
<dbReference type="EMBL" id="JAUEPP010000003">
    <property type="protein sequence ID" value="KAK3348441.1"/>
    <property type="molecule type" value="Genomic_DNA"/>
</dbReference>
<evidence type="ECO:0008006" key="4">
    <source>
        <dbReference type="Google" id="ProtNLM"/>
    </source>
</evidence>
<gene>
    <name evidence="2" type="ORF">B0H65DRAFT_441955</name>
</gene>
<feature type="signal peptide" evidence="1">
    <location>
        <begin position="1"/>
        <end position="25"/>
    </location>
</feature>
<dbReference type="AlphaFoldDB" id="A0AAE0MT83"/>
<accession>A0AAE0MT83</accession>
<evidence type="ECO:0000256" key="1">
    <source>
        <dbReference type="SAM" id="SignalP"/>
    </source>
</evidence>
<reference evidence="2" key="2">
    <citation type="submission" date="2023-06" db="EMBL/GenBank/DDBJ databases">
        <authorList>
            <consortium name="Lawrence Berkeley National Laboratory"/>
            <person name="Haridas S."/>
            <person name="Hensen N."/>
            <person name="Bonometti L."/>
            <person name="Westerberg I."/>
            <person name="Brannstrom I.O."/>
            <person name="Guillou S."/>
            <person name="Cros-Aarteil S."/>
            <person name="Calhoun S."/>
            <person name="Kuo A."/>
            <person name="Mondo S."/>
            <person name="Pangilinan J."/>
            <person name="Riley R."/>
            <person name="Labutti K."/>
            <person name="Andreopoulos B."/>
            <person name="Lipzen A."/>
            <person name="Chen C."/>
            <person name="Yanf M."/>
            <person name="Daum C."/>
            <person name="Ng V."/>
            <person name="Clum A."/>
            <person name="Steindorff A."/>
            <person name="Ohm R."/>
            <person name="Martin F."/>
            <person name="Silar P."/>
            <person name="Natvig D."/>
            <person name="Lalanne C."/>
            <person name="Gautier V."/>
            <person name="Ament-Velasquez S.L."/>
            <person name="Kruys A."/>
            <person name="Hutchinson M.I."/>
            <person name="Powell A.J."/>
            <person name="Barry K."/>
            <person name="Miller A.N."/>
            <person name="Grigoriev I.V."/>
            <person name="Debuchy R."/>
            <person name="Gladieux P."/>
            <person name="Thoren M.H."/>
            <person name="Johannesson H."/>
        </authorList>
    </citation>
    <scope>NUCLEOTIDE SEQUENCE</scope>
    <source>
        <strain evidence="2">CBS 560.94</strain>
    </source>
</reference>
<sequence>MGDGGWGVWDFFCRLRCLLLLSAHAKSFGGEVEAAEPGAWGIGGWTALYGRQPRPDSSMIPKLPYLRSVTPEDMDLPRMHSTRMKLGCRITSMTATHPSVYRQCRRVPTWASAHFHIKAVQSKQSGTRRIVEIAALTSLNKSVMSRCAAAAGNLQGSRKRELLALPYRREPPDEPTMAAMT</sequence>
<name>A0AAE0MT83_9PEZI</name>
<keyword evidence="3" id="KW-1185">Reference proteome</keyword>
<organism evidence="2 3">
    <name type="scientific">Neurospora tetraspora</name>
    <dbReference type="NCBI Taxonomy" id="94610"/>
    <lineage>
        <taxon>Eukaryota</taxon>
        <taxon>Fungi</taxon>
        <taxon>Dikarya</taxon>
        <taxon>Ascomycota</taxon>
        <taxon>Pezizomycotina</taxon>
        <taxon>Sordariomycetes</taxon>
        <taxon>Sordariomycetidae</taxon>
        <taxon>Sordariales</taxon>
        <taxon>Sordariaceae</taxon>
        <taxon>Neurospora</taxon>
    </lineage>
</organism>